<feature type="region of interest" description="Disordered" evidence="3">
    <location>
        <begin position="224"/>
        <end position="244"/>
    </location>
</feature>
<dbReference type="InterPro" id="IPR027417">
    <property type="entry name" value="P-loop_NTPase"/>
</dbReference>
<dbReference type="SMART" id="SM00072">
    <property type="entry name" value="GuKc"/>
    <property type="match status" value="1"/>
</dbReference>
<dbReference type="PANTHER" id="PTHR10316">
    <property type="entry name" value="MEMBRANE ASSOCIATED GUANYLATE KINASE-RELATED"/>
    <property type="match status" value="1"/>
</dbReference>
<dbReference type="GO" id="GO:0005737">
    <property type="term" value="C:cytoplasm"/>
    <property type="evidence" value="ECO:0007669"/>
    <property type="project" value="TreeGrafter"/>
</dbReference>
<dbReference type="Gene3D" id="3.30.63.10">
    <property type="entry name" value="Guanylate Kinase phosphate binding domain"/>
    <property type="match status" value="1"/>
</dbReference>
<dbReference type="PROSITE" id="PS50106">
    <property type="entry name" value="PDZ"/>
    <property type="match status" value="2"/>
</dbReference>
<proteinExistence type="predicted"/>
<feature type="domain" description="Guanylate kinase-like" evidence="4">
    <location>
        <begin position="98"/>
        <end position="193"/>
    </location>
</feature>
<organism evidence="6 7">
    <name type="scientific">Pleurodeles waltl</name>
    <name type="common">Iberian ribbed newt</name>
    <dbReference type="NCBI Taxonomy" id="8319"/>
    <lineage>
        <taxon>Eukaryota</taxon>
        <taxon>Metazoa</taxon>
        <taxon>Chordata</taxon>
        <taxon>Craniata</taxon>
        <taxon>Vertebrata</taxon>
        <taxon>Euteleostomi</taxon>
        <taxon>Amphibia</taxon>
        <taxon>Batrachia</taxon>
        <taxon>Caudata</taxon>
        <taxon>Salamandroidea</taxon>
        <taxon>Salamandridae</taxon>
        <taxon>Pleurodelinae</taxon>
        <taxon>Pleurodeles</taxon>
    </lineage>
</organism>
<dbReference type="PROSITE" id="PS50052">
    <property type="entry name" value="GUANYLATE_KINASE_2"/>
    <property type="match status" value="1"/>
</dbReference>
<dbReference type="InterPro" id="IPR036034">
    <property type="entry name" value="PDZ_sf"/>
</dbReference>
<evidence type="ECO:0000313" key="7">
    <source>
        <dbReference type="Proteomes" id="UP001066276"/>
    </source>
</evidence>
<feature type="domain" description="PDZ" evidence="5">
    <location>
        <begin position="24"/>
        <end position="105"/>
    </location>
</feature>
<dbReference type="Pfam" id="PF00625">
    <property type="entry name" value="Guanylate_kin"/>
    <property type="match status" value="1"/>
</dbReference>
<dbReference type="InterPro" id="IPR008144">
    <property type="entry name" value="Guanylate_kin-like_dom"/>
</dbReference>
<feature type="compositionally biased region" description="Polar residues" evidence="3">
    <location>
        <begin position="791"/>
        <end position="813"/>
    </location>
</feature>
<dbReference type="PANTHER" id="PTHR10316:SF41">
    <property type="entry name" value="MAGI FAMILY MEMBER, X-LINKED A-RELATED"/>
    <property type="match status" value="1"/>
</dbReference>
<feature type="region of interest" description="Disordered" evidence="3">
    <location>
        <begin position="745"/>
        <end position="863"/>
    </location>
</feature>
<feature type="compositionally biased region" description="Low complexity" evidence="3">
    <location>
        <begin position="836"/>
        <end position="848"/>
    </location>
</feature>
<dbReference type="SUPFAM" id="SSF52540">
    <property type="entry name" value="P-loop containing nucleoside triphosphate hydrolases"/>
    <property type="match status" value="1"/>
</dbReference>
<feature type="compositionally biased region" description="Acidic residues" evidence="3">
    <location>
        <begin position="229"/>
        <end position="241"/>
    </location>
</feature>
<evidence type="ECO:0000256" key="1">
    <source>
        <dbReference type="ARBA" id="ARBA00004170"/>
    </source>
</evidence>
<evidence type="ECO:0000256" key="2">
    <source>
        <dbReference type="ARBA" id="ARBA00023136"/>
    </source>
</evidence>
<evidence type="ECO:0008006" key="8">
    <source>
        <dbReference type="Google" id="ProtNLM"/>
    </source>
</evidence>
<dbReference type="GO" id="GO:0007165">
    <property type="term" value="P:signal transduction"/>
    <property type="evidence" value="ECO:0007669"/>
    <property type="project" value="TreeGrafter"/>
</dbReference>
<dbReference type="Gene3D" id="2.30.42.10">
    <property type="match status" value="2"/>
</dbReference>
<evidence type="ECO:0000259" key="4">
    <source>
        <dbReference type="PROSITE" id="PS50052"/>
    </source>
</evidence>
<gene>
    <name evidence="6" type="ORF">NDU88_000203</name>
</gene>
<dbReference type="GO" id="GO:0016020">
    <property type="term" value="C:membrane"/>
    <property type="evidence" value="ECO:0007669"/>
    <property type="project" value="UniProtKB-SubCell"/>
</dbReference>
<dbReference type="GO" id="GO:0005911">
    <property type="term" value="C:cell-cell junction"/>
    <property type="evidence" value="ECO:0007669"/>
    <property type="project" value="TreeGrafter"/>
</dbReference>
<dbReference type="InterPro" id="IPR008145">
    <property type="entry name" value="GK/Ca_channel_bsu"/>
</dbReference>
<accession>A0AAV7LV85</accession>
<feature type="compositionally biased region" description="Basic and acidic residues" evidence="3">
    <location>
        <begin position="630"/>
        <end position="641"/>
    </location>
</feature>
<feature type="domain" description="PDZ" evidence="5">
    <location>
        <begin position="496"/>
        <end position="561"/>
    </location>
</feature>
<dbReference type="Proteomes" id="UP001066276">
    <property type="component" value="Chromosome 10"/>
</dbReference>
<feature type="region of interest" description="Disordered" evidence="3">
    <location>
        <begin position="356"/>
        <end position="485"/>
    </location>
</feature>
<evidence type="ECO:0000313" key="6">
    <source>
        <dbReference type="EMBL" id="KAJ1095032.1"/>
    </source>
</evidence>
<evidence type="ECO:0000256" key="3">
    <source>
        <dbReference type="SAM" id="MobiDB-lite"/>
    </source>
</evidence>
<name>A0AAV7LV85_PLEWA</name>
<evidence type="ECO:0000259" key="5">
    <source>
        <dbReference type="PROSITE" id="PS50106"/>
    </source>
</evidence>
<dbReference type="SUPFAM" id="SSF50156">
    <property type="entry name" value="PDZ domain-like"/>
    <property type="match status" value="2"/>
</dbReference>
<comment type="subcellular location">
    <subcellularLocation>
        <location evidence="1">Membrane</location>
        <topology evidence="1">Peripheral membrane protein</topology>
    </subcellularLocation>
</comment>
<protein>
    <recommendedName>
        <fullName evidence="8">PDZ domain-containing protein</fullName>
    </recommendedName>
</protein>
<keyword evidence="7" id="KW-1185">Reference proteome</keyword>
<comment type="caution">
    <text evidence="6">The sequence shown here is derived from an EMBL/GenBank/DDBJ whole genome shotgun (WGS) entry which is preliminary data.</text>
</comment>
<feature type="region of interest" description="Disordered" evidence="3">
    <location>
        <begin position="612"/>
        <end position="689"/>
    </location>
</feature>
<dbReference type="SMART" id="SM00228">
    <property type="entry name" value="PDZ"/>
    <property type="match status" value="2"/>
</dbReference>
<reference evidence="6" key="1">
    <citation type="journal article" date="2022" name="bioRxiv">
        <title>Sequencing and chromosome-scale assembly of the giantPleurodeles waltlgenome.</title>
        <authorList>
            <person name="Brown T."/>
            <person name="Elewa A."/>
            <person name="Iarovenko S."/>
            <person name="Subramanian E."/>
            <person name="Araus A.J."/>
            <person name="Petzold A."/>
            <person name="Susuki M."/>
            <person name="Suzuki K.-i.T."/>
            <person name="Hayashi T."/>
            <person name="Toyoda A."/>
            <person name="Oliveira C."/>
            <person name="Osipova E."/>
            <person name="Leigh N.D."/>
            <person name="Simon A."/>
            <person name="Yun M.H."/>
        </authorList>
    </citation>
    <scope>NUCLEOTIDE SEQUENCE</scope>
    <source>
        <strain evidence="6">20211129_DDA</strain>
        <tissue evidence="6">Liver</tissue>
    </source>
</reference>
<keyword evidence="2" id="KW-0472">Membrane</keyword>
<feature type="compositionally biased region" description="Polar residues" evidence="3">
    <location>
        <begin position="851"/>
        <end position="860"/>
    </location>
</feature>
<dbReference type="AlphaFoldDB" id="A0AAV7LV85"/>
<dbReference type="InterPro" id="IPR001478">
    <property type="entry name" value="PDZ"/>
</dbReference>
<sequence>MRTAGGLDLGNPMNGRVLETRVRESQLPRGPAGELGVTLSGGADRGQFPYLATVPSGCQLTGEVHQGDLLLEVNGTPVFGLTLGDTRGILKSCKDPIRLRTVAPGADLSRDLSEFLQKSCSCDSRDSDLQRIVRENLYLRAVPCTTREPHDGEIPDMDYKFVSTQEFLTLQRDGLLLESGTHKGHYYGTRRPAPVTEDCAMTYRELRRHIWGPGHRYLSISAQDGVGDQSDEGEQEEEEDERPGVMMGLRAATSGGCPSLRLQNGTLGLRREIPGCVDPSSANKASGALSSNWKKETVENLGLNFSAQAPPLLQVVRTPQGLPAPDRGTTTCGDFMVVVHGNCIVEYSKGERLTLHPAVPRSDPVDDAESQEQLHPLLPPSRAPACGQEAETAPELESPGKRPLEPSQTEPKHHQRIAPASSPTKPTVTVPLLGQPRLPLPSYDALTSRPSLKEGPSPPRRPVGPLKVGHGGSKPTSDHTSEWDIDSPTTAARLTPVPLSRSSIGLGFQLTDVGPAGGAAVGDIWDHRACPLLAEGDKIVKANGADLRHLTATQVQEVLRRRTLEGDMVLLVQRQALRFPVTSTVPSSDVAIPCLSHTASHRPHLLQTVVEDGAAPSKGPPCLQSPGAMDRGREGKDRRVAGEGTSKMVRAATEGGGSRNEATQCEGRSLGGDKEHNRGHKLYSQPGMPTMARPCQQLLESFEGWAAPENVIKATSFMDPVPCDLVLCQKSLQDLVQVPRQTSHEYTGLPSLGTVDPVPSPTNSPAAGPGTAARMCSSNSNPATGPGTAEPLSSSNSSLATVAPMSSTNSSPATRPGIAAPISSSNSSLATGALMSSTNSSPSTGPGTVAHISSTNSSPATGLATMAPLPLPTRNPTTGPADRPHRASRLAELELERREHEGFGFVIISEIPASGKEGESATYCEYMKSHL</sequence>
<dbReference type="EMBL" id="JANPWB010000014">
    <property type="protein sequence ID" value="KAJ1095032.1"/>
    <property type="molecule type" value="Genomic_DNA"/>
</dbReference>